<keyword evidence="4" id="KW-0238">DNA-binding</keyword>
<evidence type="ECO:0000256" key="4">
    <source>
        <dbReference type="ARBA" id="ARBA00023125"/>
    </source>
</evidence>
<dbReference type="InterPro" id="IPR007627">
    <property type="entry name" value="RNA_pol_sigma70_r2"/>
</dbReference>
<feature type="domain" description="RNA polymerase sigma-70 region 2" evidence="6">
    <location>
        <begin position="11"/>
        <end position="76"/>
    </location>
</feature>
<dbReference type="Pfam" id="PF08281">
    <property type="entry name" value="Sigma70_r4_2"/>
    <property type="match status" value="1"/>
</dbReference>
<protein>
    <submittedName>
        <fullName evidence="8">Sigma-70 family RNA polymerase sigma factor</fullName>
    </submittedName>
</protein>
<dbReference type="Gene3D" id="1.10.10.10">
    <property type="entry name" value="Winged helix-like DNA-binding domain superfamily/Winged helix DNA-binding domain"/>
    <property type="match status" value="1"/>
</dbReference>
<dbReference type="AlphaFoldDB" id="A0A6G1XA72"/>
<dbReference type="InterPro" id="IPR036388">
    <property type="entry name" value="WH-like_DNA-bd_sf"/>
</dbReference>
<dbReference type="InterPro" id="IPR013249">
    <property type="entry name" value="RNA_pol_sigma70_r4_t2"/>
</dbReference>
<sequence>MANEEIITSWFRQYSDDVYNFLIYYVGNGDVDDMVQEVFIKALRNIESFQYQSKPRTWLFSIARNVAIDKIRKHNREKRKEDKLIQYQTGTNELSPEEIYQFSETKREVFQAMQSLNKNYYEVLLLRGINELSVQETASILNWTPSKVKVTFHRAIKKLTKEMGGIK</sequence>
<dbReference type="Proteomes" id="UP000480185">
    <property type="component" value="Unassembled WGS sequence"/>
</dbReference>
<name>A0A6G1XA72_9BACI</name>
<dbReference type="PANTHER" id="PTHR43133:SF8">
    <property type="entry name" value="RNA POLYMERASE SIGMA FACTOR HI_1459-RELATED"/>
    <property type="match status" value="1"/>
</dbReference>
<keyword evidence="3" id="KW-0731">Sigma factor</keyword>
<dbReference type="InterPro" id="IPR013324">
    <property type="entry name" value="RNA_pol_sigma_r3/r4-like"/>
</dbReference>
<dbReference type="SUPFAM" id="SSF88946">
    <property type="entry name" value="Sigma2 domain of RNA polymerase sigma factors"/>
    <property type="match status" value="1"/>
</dbReference>
<dbReference type="RefSeq" id="WP_153729694.1">
    <property type="nucleotide sequence ID" value="NZ_WJNH01000012.1"/>
</dbReference>
<dbReference type="Pfam" id="PF04542">
    <property type="entry name" value="Sigma70_r2"/>
    <property type="match status" value="1"/>
</dbReference>
<dbReference type="GO" id="GO:0016987">
    <property type="term" value="F:sigma factor activity"/>
    <property type="evidence" value="ECO:0007669"/>
    <property type="project" value="UniProtKB-KW"/>
</dbReference>
<evidence type="ECO:0000313" key="8">
    <source>
        <dbReference type="EMBL" id="MRG87805.1"/>
    </source>
</evidence>
<proteinExistence type="inferred from homology"/>
<dbReference type="Gene3D" id="1.10.1740.10">
    <property type="match status" value="1"/>
</dbReference>
<evidence type="ECO:0000256" key="1">
    <source>
        <dbReference type="ARBA" id="ARBA00010641"/>
    </source>
</evidence>
<evidence type="ECO:0000256" key="2">
    <source>
        <dbReference type="ARBA" id="ARBA00023015"/>
    </source>
</evidence>
<keyword evidence="5" id="KW-0804">Transcription</keyword>
<feature type="domain" description="RNA polymerase sigma factor 70 region 4 type 2" evidence="7">
    <location>
        <begin position="108"/>
        <end position="159"/>
    </location>
</feature>
<dbReference type="GO" id="GO:0006352">
    <property type="term" value="P:DNA-templated transcription initiation"/>
    <property type="evidence" value="ECO:0007669"/>
    <property type="project" value="InterPro"/>
</dbReference>
<evidence type="ECO:0000256" key="5">
    <source>
        <dbReference type="ARBA" id="ARBA00023163"/>
    </source>
</evidence>
<dbReference type="EMBL" id="WJNH01000012">
    <property type="protein sequence ID" value="MRG87805.1"/>
    <property type="molecule type" value="Genomic_DNA"/>
</dbReference>
<evidence type="ECO:0000256" key="3">
    <source>
        <dbReference type="ARBA" id="ARBA00023082"/>
    </source>
</evidence>
<dbReference type="CDD" id="cd06171">
    <property type="entry name" value="Sigma70_r4"/>
    <property type="match status" value="1"/>
</dbReference>
<dbReference type="PANTHER" id="PTHR43133">
    <property type="entry name" value="RNA POLYMERASE ECF-TYPE SIGMA FACTO"/>
    <property type="match status" value="1"/>
</dbReference>
<evidence type="ECO:0000259" key="7">
    <source>
        <dbReference type="Pfam" id="PF08281"/>
    </source>
</evidence>
<keyword evidence="9" id="KW-1185">Reference proteome</keyword>
<evidence type="ECO:0000313" key="9">
    <source>
        <dbReference type="Proteomes" id="UP000480185"/>
    </source>
</evidence>
<dbReference type="InterPro" id="IPR014284">
    <property type="entry name" value="RNA_pol_sigma-70_dom"/>
</dbReference>
<dbReference type="SUPFAM" id="SSF88659">
    <property type="entry name" value="Sigma3 and sigma4 domains of RNA polymerase sigma factors"/>
    <property type="match status" value="1"/>
</dbReference>
<dbReference type="GO" id="GO:0003677">
    <property type="term" value="F:DNA binding"/>
    <property type="evidence" value="ECO:0007669"/>
    <property type="project" value="UniProtKB-KW"/>
</dbReference>
<comment type="caution">
    <text evidence="8">The sequence shown here is derived from an EMBL/GenBank/DDBJ whole genome shotgun (WGS) entry which is preliminary data.</text>
</comment>
<dbReference type="InterPro" id="IPR039425">
    <property type="entry name" value="RNA_pol_sigma-70-like"/>
</dbReference>
<dbReference type="InterPro" id="IPR013325">
    <property type="entry name" value="RNA_pol_sigma_r2"/>
</dbReference>
<dbReference type="OrthoDB" id="2470088at2"/>
<reference evidence="8 9" key="1">
    <citation type="submission" date="2019-11" db="EMBL/GenBank/DDBJ databases">
        <authorList>
            <person name="Li J."/>
        </authorList>
    </citation>
    <scope>NUCLEOTIDE SEQUENCE [LARGE SCALE GENOMIC DNA]</scope>
    <source>
        <strain evidence="8 9">J4</strain>
    </source>
</reference>
<dbReference type="NCBIfam" id="TIGR02937">
    <property type="entry name" value="sigma70-ECF"/>
    <property type="match status" value="1"/>
</dbReference>
<comment type="similarity">
    <text evidence="1">Belongs to the sigma-70 factor family. ECF subfamily.</text>
</comment>
<organism evidence="8 9">
    <name type="scientific">Salinibacillus xinjiangensis</name>
    <dbReference type="NCBI Taxonomy" id="1229268"/>
    <lineage>
        <taxon>Bacteria</taxon>
        <taxon>Bacillati</taxon>
        <taxon>Bacillota</taxon>
        <taxon>Bacilli</taxon>
        <taxon>Bacillales</taxon>
        <taxon>Bacillaceae</taxon>
        <taxon>Salinibacillus</taxon>
    </lineage>
</organism>
<gene>
    <name evidence="8" type="ORF">GH754_16190</name>
</gene>
<accession>A0A6G1XA72</accession>
<evidence type="ECO:0000259" key="6">
    <source>
        <dbReference type="Pfam" id="PF04542"/>
    </source>
</evidence>
<keyword evidence="2" id="KW-0805">Transcription regulation</keyword>